<name>A0A4V2JJ14_STRKA</name>
<accession>A0A4V2JJ14</accession>
<reference evidence="1 2" key="1">
    <citation type="submission" date="2019-02" db="EMBL/GenBank/DDBJ databases">
        <title>Draft Genome Sequence of Streptomyces sp. AM-2504, identified by 16S rRNA comparative analysis as a Streptomyces Kasugaensis strain.</title>
        <authorList>
            <person name="Napolioni V."/>
            <person name="Giuliodori A.M."/>
            <person name="Spurio R."/>
            <person name="Fabbretti A."/>
        </authorList>
    </citation>
    <scope>NUCLEOTIDE SEQUENCE [LARGE SCALE GENOMIC DNA]</scope>
    <source>
        <strain evidence="1 2">AM-2504</strain>
    </source>
</reference>
<dbReference type="AlphaFoldDB" id="A0A4V2JJ14"/>
<evidence type="ECO:0000313" key="1">
    <source>
        <dbReference type="EMBL" id="TBO60231.1"/>
    </source>
</evidence>
<comment type="caution">
    <text evidence="1">The sequence shown here is derived from an EMBL/GenBank/DDBJ whole genome shotgun (WGS) entry which is preliminary data.</text>
</comment>
<organism evidence="1 2">
    <name type="scientific">Streptomyces kasugaensis</name>
    <dbReference type="NCBI Taxonomy" id="1946"/>
    <lineage>
        <taxon>Bacteria</taxon>
        <taxon>Bacillati</taxon>
        <taxon>Actinomycetota</taxon>
        <taxon>Actinomycetes</taxon>
        <taxon>Kitasatosporales</taxon>
        <taxon>Streptomycetaceae</taxon>
        <taxon>Streptomyces</taxon>
    </lineage>
</organism>
<dbReference type="Proteomes" id="UP000292452">
    <property type="component" value="Unassembled WGS sequence"/>
</dbReference>
<evidence type="ECO:0000313" key="2">
    <source>
        <dbReference type="Proteomes" id="UP000292452"/>
    </source>
</evidence>
<sequence length="195" mass="20659">MTPATPAAVVFTDETLRKAADRAAAAYRPVWIGRSGEQSSGEAVARHLEATLALLDKDGWVRTLDFSTMWSTSSPGLVDVTETTTVKTMLKSVIRFLKDEFGDGDHDPSRDLFTALCHVGDSGAHGDSDTARIAGDVLDLVIRAHTGANAAFATRWSERLNRTHADITALLTAGAKFARTYGPGAGASLPETSAA</sequence>
<dbReference type="Pfam" id="PF19698">
    <property type="entry name" value="DUF6197"/>
    <property type="match status" value="1"/>
</dbReference>
<protein>
    <submittedName>
        <fullName evidence="1">Uncharacterized protein</fullName>
    </submittedName>
</protein>
<proteinExistence type="predicted"/>
<gene>
    <name evidence="1" type="ORF">EYS09_07960</name>
</gene>
<dbReference type="InterPro" id="IPR045677">
    <property type="entry name" value="DUF6197"/>
</dbReference>
<dbReference type="EMBL" id="SIXH01000048">
    <property type="protein sequence ID" value="TBO60231.1"/>
    <property type="molecule type" value="Genomic_DNA"/>
</dbReference>
<keyword evidence="2" id="KW-1185">Reference proteome</keyword>